<proteinExistence type="inferred from homology"/>
<dbReference type="GO" id="GO:0044718">
    <property type="term" value="P:siderophore transmembrane transport"/>
    <property type="evidence" value="ECO:0007669"/>
    <property type="project" value="TreeGrafter"/>
</dbReference>
<evidence type="ECO:0000256" key="3">
    <source>
        <dbReference type="ARBA" id="ARBA00022452"/>
    </source>
</evidence>
<keyword evidence="5 7" id="KW-0472">Membrane</keyword>
<evidence type="ECO:0000313" key="12">
    <source>
        <dbReference type="Proteomes" id="UP000260644"/>
    </source>
</evidence>
<evidence type="ECO:0000256" key="2">
    <source>
        <dbReference type="ARBA" id="ARBA00022448"/>
    </source>
</evidence>
<dbReference type="InterPro" id="IPR037066">
    <property type="entry name" value="Plug_dom_sf"/>
</dbReference>
<evidence type="ECO:0000256" key="7">
    <source>
        <dbReference type="PROSITE-ProRule" id="PRU01360"/>
    </source>
</evidence>
<evidence type="ECO:0000256" key="9">
    <source>
        <dbReference type="SAM" id="SignalP"/>
    </source>
</evidence>
<dbReference type="GO" id="GO:0009279">
    <property type="term" value="C:cell outer membrane"/>
    <property type="evidence" value="ECO:0007669"/>
    <property type="project" value="UniProtKB-SubCell"/>
</dbReference>
<reference evidence="11 12" key="1">
    <citation type="submission" date="2018-07" db="EMBL/GenBank/DDBJ databases">
        <title>Chitinophaga K2CV101002-2 sp. nov., isolated from a monsoon evergreen broad-leaved forest soil.</title>
        <authorList>
            <person name="Lv Y."/>
        </authorList>
    </citation>
    <scope>NUCLEOTIDE SEQUENCE [LARGE SCALE GENOMIC DNA]</scope>
    <source>
        <strain evidence="11 12">GDMCC 1.1288</strain>
    </source>
</reference>
<evidence type="ECO:0000259" key="10">
    <source>
        <dbReference type="Pfam" id="PF07715"/>
    </source>
</evidence>
<sequence length="1152" mass="126074">MQMSFTKLYAPWRAALLLLLLSTNQLSAQQAMVRGGEAPRETGSIPLQQLLSDLEANYHVSFNYASSQIADKLVSAKSLRVAEGKLEPQLNKILSPLGLSAVKLSDHDFAIRPVTTIVKEATTVAVIVKGIVTDENNAPLPGVSVNEKGTTNGTATDADGHFSINVATNKSVLVFRSVGYQSKEVTANSSSLQIKLTSDVRSLDGVVVTALGIKRSEKALGYSIATLKGDAVSTVKEVNVVSALSGKVAGVNVRSASSDPGGSILVTIRGQSSLSSQNQPLYVVDGVPISSGNRSPKQNIGKKDAIVDYGSTLSDINPDDIASVSVLKGASASALYGSRALNGVILITTKSGSGAKKGLGVSVNSSAMFDKAALFPQFQNDFGSGDSEGSDDTDSQASWGPRLNTGRKLVQWDSPVDANGNKIATDWVAYPNRYKDFYRTGSTLINNVAVTGNNKDGSFRLSYTNLGNEGIVPNTNLKRNTLNLSASYQLHPQVKVSTNVGYAKNSSDNRPTFNRNSASNIIYTITPNVDVRKLRNYWMPGYEGIKQYQQNSKTDNPYFVAYEFTNAYNRDRLNGNVMLDYQITKDLSIMGRTGMDYYSELREGKRPFGAINYKTGGYSIETEMFREQNTDFLISYKKNVDPDWFVSVSAGANRMNQYGRSTSQASDNLVTRGLYNIVNAVPGTIQNASSIFQKRINSVYGMGQIAYRNYAFLDLTARNDWSSTLPIGSNSYFYPSASLSLILSDMFNVKSNTLSFAKVRGNFAQVGGDTDPYSLENTFGFGQDWNTIKRGIISGTLKNNVLKPLIGTSYEFGADVRFFQNRLGFDVTYYNTINKNQIINVKTTMASGYSDMVMNAGKIQNKGFEIALNATPVMGKFRWDATVNYTRNRNKVLKLAEGIPSLEFSKVEGVSMRVEEGGQMGDMYAQTWETIAEGEHKGEAIVNGNGEYNKVNALKKIGNYNPDFMVGFSNTFTYKNFALNMLIDWRQGGQFFSYVAKNLLSDGRTTITLPGRDAQTGGLPWGNGRNDGLIMPGYVEESPGKYVKNTEVIDPEAYYGNYYWDFLERSTFDATYVKLREVSLTYNFSKKTLGKLPVSNLSVSFIARNLFSWTAADAGYDPETSFSVANGALSQGVTSWGLPYTRSYGFKLGFNF</sequence>
<name>A0A3E1Y900_9BACT</name>
<feature type="domain" description="TonB-dependent receptor plug" evidence="10">
    <location>
        <begin position="221"/>
        <end position="344"/>
    </location>
</feature>
<dbReference type="PANTHER" id="PTHR30069:SF28">
    <property type="entry name" value="TONB-DEPENDENT RECEPTOR YNCD-RELATED"/>
    <property type="match status" value="1"/>
</dbReference>
<accession>A0A3E1Y900</accession>
<gene>
    <name evidence="11" type="ORF">DVR12_14865</name>
</gene>
<evidence type="ECO:0000256" key="4">
    <source>
        <dbReference type="ARBA" id="ARBA00022692"/>
    </source>
</evidence>
<dbReference type="SUPFAM" id="SSF56935">
    <property type="entry name" value="Porins"/>
    <property type="match status" value="1"/>
</dbReference>
<dbReference type="PROSITE" id="PS52016">
    <property type="entry name" value="TONB_DEPENDENT_REC_3"/>
    <property type="match status" value="1"/>
</dbReference>
<keyword evidence="2 7" id="KW-0813">Transport</keyword>
<dbReference type="Gene3D" id="2.170.130.10">
    <property type="entry name" value="TonB-dependent receptor, plug domain"/>
    <property type="match status" value="1"/>
</dbReference>
<keyword evidence="4 7" id="KW-0812">Transmembrane</keyword>
<dbReference type="NCBIfam" id="TIGR04057">
    <property type="entry name" value="SusC_RagA_signa"/>
    <property type="match status" value="1"/>
</dbReference>
<dbReference type="PANTHER" id="PTHR30069">
    <property type="entry name" value="TONB-DEPENDENT OUTER MEMBRANE RECEPTOR"/>
    <property type="match status" value="1"/>
</dbReference>
<dbReference type="SUPFAM" id="SSF49464">
    <property type="entry name" value="Carboxypeptidase regulatory domain-like"/>
    <property type="match status" value="1"/>
</dbReference>
<feature type="signal peptide" evidence="9">
    <location>
        <begin position="1"/>
        <end position="28"/>
    </location>
</feature>
<protein>
    <submittedName>
        <fullName evidence="11">SusC/RagA family TonB-linked outer membrane protein</fullName>
    </submittedName>
</protein>
<evidence type="ECO:0000256" key="8">
    <source>
        <dbReference type="SAM" id="MobiDB-lite"/>
    </source>
</evidence>
<dbReference type="EMBL" id="QPMM01000007">
    <property type="protein sequence ID" value="RFS21929.1"/>
    <property type="molecule type" value="Genomic_DNA"/>
</dbReference>
<evidence type="ECO:0000313" key="11">
    <source>
        <dbReference type="EMBL" id="RFS21929.1"/>
    </source>
</evidence>
<dbReference type="InterPro" id="IPR036942">
    <property type="entry name" value="Beta-barrel_TonB_sf"/>
</dbReference>
<comment type="subcellular location">
    <subcellularLocation>
        <location evidence="1 7">Cell outer membrane</location>
        <topology evidence="1 7">Multi-pass membrane protein</topology>
    </subcellularLocation>
</comment>
<dbReference type="InterPro" id="IPR023997">
    <property type="entry name" value="TonB-dep_OMP_SusC/RagA_CS"/>
</dbReference>
<feature type="chain" id="PRO_5017681752" evidence="9">
    <location>
        <begin position="29"/>
        <end position="1152"/>
    </location>
</feature>
<comment type="caution">
    <text evidence="11">The sequence shown here is derived from an EMBL/GenBank/DDBJ whole genome shotgun (WGS) entry which is preliminary data.</text>
</comment>
<dbReference type="Gene3D" id="2.60.40.1120">
    <property type="entry name" value="Carboxypeptidase-like, regulatory domain"/>
    <property type="match status" value="1"/>
</dbReference>
<dbReference type="InterPro" id="IPR039426">
    <property type="entry name" value="TonB-dep_rcpt-like"/>
</dbReference>
<dbReference type="InterPro" id="IPR012910">
    <property type="entry name" value="Plug_dom"/>
</dbReference>
<dbReference type="GO" id="GO:0015344">
    <property type="term" value="F:siderophore uptake transmembrane transporter activity"/>
    <property type="evidence" value="ECO:0007669"/>
    <property type="project" value="TreeGrafter"/>
</dbReference>
<organism evidence="11 12">
    <name type="scientific">Chitinophaga silvatica</name>
    <dbReference type="NCBI Taxonomy" id="2282649"/>
    <lineage>
        <taxon>Bacteria</taxon>
        <taxon>Pseudomonadati</taxon>
        <taxon>Bacteroidota</taxon>
        <taxon>Chitinophagia</taxon>
        <taxon>Chitinophagales</taxon>
        <taxon>Chitinophagaceae</taxon>
        <taxon>Chitinophaga</taxon>
    </lineage>
</organism>
<evidence type="ECO:0000256" key="1">
    <source>
        <dbReference type="ARBA" id="ARBA00004571"/>
    </source>
</evidence>
<dbReference type="NCBIfam" id="TIGR04056">
    <property type="entry name" value="OMP_RagA_SusC"/>
    <property type="match status" value="1"/>
</dbReference>
<comment type="similarity">
    <text evidence="7">Belongs to the TonB-dependent receptor family.</text>
</comment>
<dbReference type="AlphaFoldDB" id="A0A3E1Y900"/>
<evidence type="ECO:0000256" key="6">
    <source>
        <dbReference type="ARBA" id="ARBA00023237"/>
    </source>
</evidence>
<dbReference type="InterPro" id="IPR008969">
    <property type="entry name" value="CarboxyPept-like_regulatory"/>
</dbReference>
<keyword evidence="9" id="KW-0732">Signal</keyword>
<dbReference type="Pfam" id="PF07715">
    <property type="entry name" value="Plug"/>
    <property type="match status" value="1"/>
</dbReference>
<dbReference type="Proteomes" id="UP000260644">
    <property type="component" value="Unassembled WGS sequence"/>
</dbReference>
<keyword evidence="6 7" id="KW-0998">Cell outer membrane</keyword>
<dbReference type="RefSeq" id="WP_116976580.1">
    <property type="nucleotide sequence ID" value="NZ_QPMM01000007.1"/>
</dbReference>
<dbReference type="InterPro" id="IPR023996">
    <property type="entry name" value="TonB-dep_OMP_SusC/RagA"/>
</dbReference>
<dbReference type="Gene3D" id="2.40.170.20">
    <property type="entry name" value="TonB-dependent receptor, beta-barrel domain"/>
    <property type="match status" value="1"/>
</dbReference>
<feature type="region of interest" description="Disordered" evidence="8">
    <location>
        <begin position="383"/>
        <end position="404"/>
    </location>
</feature>
<keyword evidence="12" id="KW-1185">Reference proteome</keyword>
<dbReference type="OrthoDB" id="9768177at2"/>
<keyword evidence="3 7" id="KW-1134">Transmembrane beta strand</keyword>
<dbReference type="Pfam" id="PF13715">
    <property type="entry name" value="CarbopepD_reg_2"/>
    <property type="match status" value="1"/>
</dbReference>
<evidence type="ECO:0000256" key="5">
    <source>
        <dbReference type="ARBA" id="ARBA00023136"/>
    </source>
</evidence>